<feature type="region of interest" description="Disordered" evidence="1">
    <location>
        <begin position="65"/>
        <end position="97"/>
    </location>
</feature>
<protein>
    <submittedName>
        <fullName evidence="2">Uncharacterized protein</fullName>
    </submittedName>
</protein>
<gene>
    <name evidence="2" type="ORF">POBO1169_LOCUS5502</name>
</gene>
<evidence type="ECO:0000256" key="1">
    <source>
        <dbReference type="SAM" id="MobiDB-lite"/>
    </source>
</evidence>
<organism evidence="2">
    <name type="scientific">Pyramimonas obovata</name>
    <dbReference type="NCBI Taxonomy" id="1411642"/>
    <lineage>
        <taxon>Eukaryota</taxon>
        <taxon>Viridiplantae</taxon>
        <taxon>Chlorophyta</taxon>
        <taxon>Pyramimonadophyceae</taxon>
        <taxon>Pyramimonadales</taxon>
        <taxon>Pyramimonadaceae</taxon>
        <taxon>Pyramimonas</taxon>
        <taxon>Pyramimonas incertae sedis</taxon>
    </lineage>
</organism>
<evidence type="ECO:0000313" key="2">
    <source>
        <dbReference type="EMBL" id="CAD8658666.1"/>
    </source>
</evidence>
<feature type="compositionally biased region" description="Pro residues" evidence="1">
    <location>
        <begin position="69"/>
        <end position="79"/>
    </location>
</feature>
<dbReference type="AlphaFoldDB" id="A0A7S0QTC0"/>
<name>A0A7S0QTC0_9CHLO</name>
<reference evidence="2" key="1">
    <citation type="submission" date="2021-01" db="EMBL/GenBank/DDBJ databases">
        <authorList>
            <person name="Corre E."/>
            <person name="Pelletier E."/>
            <person name="Niang G."/>
            <person name="Scheremetjew M."/>
            <person name="Finn R."/>
            <person name="Kale V."/>
            <person name="Holt S."/>
            <person name="Cochrane G."/>
            <person name="Meng A."/>
            <person name="Brown T."/>
            <person name="Cohen L."/>
        </authorList>
    </citation>
    <scope>NUCLEOTIDE SEQUENCE</scope>
    <source>
        <strain evidence="2">CCMP722</strain>
    </source>
</reference>
<dbReference type="EMBL" id="HBFA01010538">
    <property type="protein sequence ID" value="CAD8658666.1"/>
    <property type="molecule type" value="Transcribed_RNA"/>
</dbReference>
<accession>A0A7S0QTC0</accession>
<proteinExistence type="predicted"/>
<sequence>MTNLQVLNNAVTEIKWFRPYVAHRLPALAQLNGVPVSSMEASVGRELFEGLERLPYKAPAAKSAALCPPAEPPAEPNVTPPTWSHPPTQADLRKQEAAEPASKYVSGLMKYAAEAANKIKVMNDLWDGLVEELVTEGLVLDRKERARAG</sequence>